<protein>
    <recommendedName>
        <fullName evidence="2">sucrose-phosphate synthase</fullName>
        <ecNumber evidence="2">2.4.1.14</ecNumber>
    </recommendedName>
</protein>
<dbReference type="InterPro" id="IPR044161">
    <property type="entry name" value="SPS"/>
</dbReference>
<dbReference type="NCBIfam" id="TIGR02472">
    <property type="entry name" value="sucr_P_syn_N"/>
    <property type="match status" value="1"/>
</dbReference>
<dbReference type="Proteomes" id="UP000304864">
    <property type="component" value="Chromosome"/>
</dbReference>
<feature type="domain" description="Sucrose synthase first GT-B" evidence="7">
    <location>
        <begin position="15"/>
        <end position="218"/>
    </location>
</feature>
<dbReference type="InterPro" id="IPR001296">
    <property type="entry name" value="Glyco_trans_1"/>
</dbReference>
<evidence type="ECO:0000313" key="9">
    <source>
        <dbReference type="EMBL" id="QCU91115.1"/>
    </source>
</evidence>
<dbReference type="InterPro" id="IPR023214">
    <property type="entry name" value="HAD_sf"/>
</dbReference>
<evidence type="ECO:0000259" key="6">
    <source>
        <dbReference type="Pfam" id="PF00534"/>
    </source>
</evidence>
<feature type="domain" description="Glycosyl transferase family 1" evidence="6">
    <location>
        <begin position="262"/>
        <end position="434"/>
    </location>
</feature>
<evidence type="ECO:0000313" key="10">
    <source>
        <dbReference type="Proteomes" id="UP000304864"/>
    </source>
</evidence>
<accession>A0A4P9K7N3</accession>
<evidence type="ECO:0000256" key="4">
    <source>
        <dbReference type="ARBA" id="ARBA00022679"/>
    </source>
</evidence>
<dbReference type="InterPro" id="IPR012821">
    <property type="entry name" value="Sucrose_P_synth_Pase-like_dom"/>
</dbReference>
<dbReference type="Pfam" id="PF00534">
    <property type="entry name" value="Glycos_transf_1"/>
    <property type="match status" value="1"/>
</dbReference>
<evidence type="ECO:0000259" key="8">
    <source>
        <dbReference type="Pfam" id="PF05116"/>
    </source>
</evidence>
<evidence type="ECO:0000256" key="5">
    <source>
        <dbReference type="ARBA" id="ARBA00047471"/>
    </source>
</evidence>
<dbReference type="InterPro" id="IPR012822">
    <property type="entry name" value="SucroseP_synth_GlycoTrfase_dom"/>
</dbReference>
<proteinExistence type="inferred from homology"/>
<keyword evidence="4 9" id="KW-0808">Transferase</keyword>
<dbReference type="KEGG" id="thig:FE785_04520"/>
<dbReference type="Pfam" id="PF05116">
    <property type="entry name" value="S6PP"/>
    <property type="match status" value="1"/>
</dbReference>
<dbReference type="OrthoDB" id="7847955at2"/>
<evidence type="ECO:0000256" key="2">
    <source>
        <dbReference type="ARBA" id="ARBA00012536"/>
    </source>
</evidence>
<evidence type="ECO:0000259" key="7">
    <source>
        <dbReference type="Pfam" id="PF00862"/>
    </source>
</evidence>
<dbReference type="CDD" id="cd03800">
    <property type="entry name" value="GT4_sucrose_synthase"/>
    <property type="match status" value="1"/>
</dbReference>
<dbReference type="Gene3D" id="3.40.50.2000">
    <property type="entry name" value="Glycogen Phosphorylase B"/>
    <property type="match status" value="2"/>
</dbReference>
<comment type="similarity">
    <text evidence="1">Belongs to the glycosyltransferase 1 family.</text>
</comment>
<keyword evidence="10" id="KW-1185">Reference proteome</keyword>
<dbReference type="InterPro" id="IPR006380">
    <property type="entry name" value="SPP-like_dom"/>
</dbReference>
<dbReference type="SUPFAM" id="SSF53756">
    <property type="entry name" value="UDP-Glycosyltransferase/glycogen phosphorylase"/>
    <property type="match status" value="1"/>
</dbReference>
<dbReference type="PANTHER" id="PTHR46039">
    <property type="entry name" value="SUCROSE-PHOSPHATE SYNTHASE 3-RELATED"/>
    <property type="match status" value="1"/>
</dbReference>
<evidence type="ECO:0000256" key="3">
    <source>
        <dbReference type="ARBA" id="ARBA00022676"/>
    </source>
</evidence>
<dbReference type="SUPFAM" id="SSF56784">
    <property type="entry name" value="HAD-like"/>
    <property type="match status" value="1"/>
</dbReference>
<dbReference type="EMBL" id="CP040602">
    <property type="protein sequence ID" value="QCU91115.1"/>
    <property type="molecule type" value="Genomic_DNA"/>
</dbReference>
<feature type="domain" description="Sucrose phosphatase-like" evidence="8">
    <location>
        <begin position="480"/>
        <end position="715"/>
    </location>
</feature>
<organism evidence="9 10">
    <name type="scientific">Thiomicrorhabdus sediminis</name>
    <dbReference type="NCBI Taxonomy" id="2580412"/>
    <lineage>
        <taxon>Bacteria</taxon>
        <taxon>Pseudomonadati</taxon>
        <taxon>Pseudomonadota</taxon>
        <taxon>Gammaproteobacteria</taxon>
        <taxon>Thiotrichales</taxon>
        <taxon>Piscirickettsiaceae</taxon>
        <taxon>Thiomicrorhabdus</taxon>
    </lineage>
</organism>
<dbReference type="GO" id="GO:0046524">
    <property type="term" value="F:sucrose-phosphate synthase activity"/>
    <property type="evidence" value="ECO:0007669"/>
    <property type="project" value="UniProtKB-EC"/>
</dbReference>
<evidence type="ECO:0000256" key="1">
    <source>
        <dbReference type="ARBA" id="ARBA00006530"/>
    </source>
</evidence>
<dbReference type="NCBIfam" id="TIGR02471">
    <property type="entry name" value="sucr_syn_bact_C"/>
    <property type="match status" value="1"/>
</dbReference>
<dbReference type="RefSeq" id="WP_138565787.1">
    <property type="nucleotide sequence ID" value="NZ_CP040602.1"/>
</dbReference>
<gene>
    <name evidence="9" type="ORF">FE785_04520</name>
</gene>
<dbReference type="Pfam" id="PF00862">
    <property type="entry name" value="GT-B_Sucrose_synth"/>
    <property type="match status" value="1"/>
</dbReference>
<dbReference type="AlphaFoldDB" id="A0A4P9K7N3"/>
<dbReference type="EC" id="2.4.1.14" evidence="2"/>
<keyword evidence="3" id="KW-0328">Glycosyltransferase</keyword>
<reference evidence="9 10" key="1">
    <citation type="submission" date="2019-05" db="EMBL/GenBank/DDBJ databases">
        <title>Thiomicrorhabdus sediminis sp. nov, a novel sulfur-oxidizing bacterium isolated from coastal sediment.</title>
        <authorList>
            <person name="Liu X."/>
        </authorList>
    </citation>
    <scope>NUCLEOTIDE SEQUENCE [LARGE SCALE GENOMIC DNA]</scope>
    <source>
        <strain evidence="9 10">G1</strain>
    </source>
</reference>
<dbReference type="Gene3D" id="3.40.50.1000">
    <property type="entry name" value="HAD superfamily/HAD-like"/>
    <property type="match status" value="1"/>
</dbReference>
<name>A0A4P9K7N3_9GAMM</name>
<dbReference type="InterPro" id="IPR000368">
    <property type="entry name" value="Sucrose_synth_GT-B1"/>
</dbReference>
<comment type="catalytic activity">
    <reaction evidence="5">
        <text>beta-D-fructose 6-phosphate + UDP-alpha-D-glucose = sucrose 6(F)-phosphate + UDP + H(+)</text>
        <dbReference type="Rhea" id="RHEA:22172"/>
        <dbReference type="ChEBI" id="CHEBI:15378"/>
        <dbReference type="ChEBI" id="CHEBI:57634"/>
        <dbReference type="ChEBI" id="CHEBI:57723"/>
        <dbReference type="ChEBI" id="CHEBI:58223"/>
        <dbReference type="ChEBI" id="CHEBI:58885"/>
        <dbReference type="EC" id="2.4.1.14"/>
    </reaction>
</comment>
<dbReference type="Gene3D" id="3.90.1070.10">
    <property type="match status" value="1"/>
</dbReference>
<dbReference type="InterPro" id="IPR036412">
    <property type="entry name" value="HAD-like_sf"/>
</dbReference>
<sequence length="731" mass="83288">MHSESESKYGSKNGFHIALISVHGLIRGNNLELGRDADTGGQTLYVVELAQALTARPEVAKVELFTRLVRDENVDSDYAQPVEQLNDKLSIVRIEAGPDEYIFKEQLWDYLDSFTDNMMDYFREQKSYPHIFHSHYADAGYVGGQLANQLSIPLVHTGHSLGRVKRSRLIANGLSSIEIENVYHMSRRIDAEEFVLASAERVITSTNQEIEEQYEIYDFYQPEQMRVIPPGTDLSQFQPPDSNNAEELHSELHQRMTYSLTQPDKPIILALSRPDPRKNIACLIKAYGKSKALQQLANLVIIAGNRDNVEDLESGAQQVFNDIWRMIDRYDLYGKVAMPKHHSRNEVSNIYRIAAASGGVFVNPALTEPFGLTLIEAAASGLPIVATEDGGPRDITKNCHNGILIDPLEANTIVDALLELFQQPQKRQKMIENGLQGVHKYYSWQAHAEQYMTLITPLIENSERLERQVIERRSVLYRDRAIVTSLDQNLMGDPQSLQKLMAMIKQHRKSTAFIVSTSRRLDSALRLLKHYQIPEPDVLITSLGTEINYAPKLTKDEHWNKHIDFHWQPHKVRALLDDHPGLYLQPRSEQTPYKLSYYLNADITDVEHIKGILHEEDHAVHVEFSFGKYLDIVPIRASKGQALRYVADCRQIPLERILVIGGSGADEDMMRGNTLAAVVANRHNEELSQLHDIERIYYAKNSYQDGIIEAIEYYDFFGECRVPEESREQSA</sequence>
<dbReference type="PANTHER" id="PTHR46039:SF5">
    <property type="entry name" value="SUCROSE-PHOSPHATE SYNTHASE 3-RELATED"/>
    <property type="match status" value="1"/>
</dbReference>